<dbReference type="EMBL" id="HG793173">
    <property type="protein sequence ID" value="CRL29789.1"/>
    <property type="molecule type" value="Genomic_DNA"/>
</dbReference>
<dbReference type="AlphaFoldDB" id="A0A0G4PUE3"/>
<reference evidence="1 2" key="1">
    <citation type="journal article" date="2014" name="Nat. Commun.">
        <title>Multiple recent horizontal transfers of a large genomic region in cheese making fungi.</title>
        <authorList>
            <person name="Cheeseman K."/>
            <person name="Ropars J."/>
            <person name="Renault P."/>
            <person name="Dupont J."/>
            <person name="Gouzy J."/>
            <person name="Branca A."/>
            <person name="Abraham A.L."/>
            <person name="Ceppi M."/>
            <person name="Conseiller E."/>
            <person name="Debuchy R."/>
            <person name="Malagnac F."/>
            <person name="Goarin A."/>
            <person name="Silar P."/>
            <person name="Lacoste S."/>
            <person name="Sallet E."/>
            <person name="Bensimon A."/>
            <person name="Giraud T."/>
            <person name="Brygoo Y."/>
        </authorList>
    </citation>
    <scope>NUCLEOTIDE SEQUENCE [LARGE SCALE GENOMIC DNA]</scope>
    <source>
        <strain evidence="2">FM 013</strain>
    </source>
</reference>
<name>A0A0G4PUE3_PENC3</name>
<gene>
    <name evidence="1" type="ORF">PCAMFM013_S040g000015</name>
</gene>
<dbReference type="STRING" id="1429867.A0A0G4PUE3"/>
<protein>
    <submittedName>
        <fullName evidence="1">Str. FM013</fullName>
    </submittedName>
</protein>
<organism evidence="1 2">
    <name type="scientific">Penicillium camemberti (strain FM 013)</name>
    <dbReference type="NCBI Taxonomy" id="1429867"/>
    <lineage>
        <taxon>Eukaryota</taxon>
        <taxon>Fungi</taxon>
        <taxon>Dikarya</taxon>
        <taxon>Ascomycota</taxon>
        <taxon>Pezizomycotina</taxon>
        <taxon>Eurotiomycetes</taxon>
        <taxon>Eurotiomycetidae</taxon>
        <taxon>Eurotiales</taxon>
        <taxon>Aspergillaceae</taxon>
        <taxon>Penicillium</taxon>
    </lineage>
</organism>
<keyword evidence="2" id="KW-1185">Reference proteome</keyword>
<dbReference type="Proteomes" id="UP000053732">
    <property type="component" value="Unassembled WGS sequence"/>
</dbReference>
<evidence type="ECO:0000313" key="2">
    <source>
        <dbReference type="Proteomes" id="UP000053732"/>
    </source>
</evidence>
<sequence>MTYTSLPGLPFEVWASISLHLSNADIKSYRLACHQFNNAAHLRIDRVFLSANPLNIDVFRGIASHDKFRHRVTEIIWDDARLARGPRQTWDNFEGHELLSDEDEPGNMREWAEEGCLIWLKEACEENLFSLRLRRGRDVDRPDHVTRREQVLAQPPLRECWQYYQHLLRQQKDVLADNSDLDAFLYGVKQFPALKRVTITPAAHGYLFTPLYPTPMIRAFPKGFNYSIPWGWLFPTVSSAPAIAYEWNEYPELRERYRGFRTTMRVLASEPNSVTELVMNSTHLPTGINCTIFDESCEEYDNFVVVLKTPGFCCLDIAMLIGGQFDSEIRGSRRSFLNERMRRALGEAKGYGGS</sequence>
<accession>A0A0G4PUE3</accession>
<proteinExistence type="predicted"/>
<evidence type="ECO:0000313" key="1">
    <source>
        <dbReference type="EMBL" id="CRL29789.1"/>
    </source>
</evidence>